<comment type="caution">
    <text evidence="10">The sequence shown here is derived from an EMBL/GenBank/DDBJ whole genome shotgun (WGS) entry which is preliminary data.</text>
</comment>
<reference evidence="10 11" key="1">
    <citation type="submission" date="2016-07" db="EMBL/GenBank/DDBJ databases">
        <title>Pervasive Adenine N6-methylation of Active Genes in Fungi.</title>
        <authorList>
            <consortium name="DOE Joint Genome Institute"/>
            <person name="Mondo S.J."/>
            <person name="Dannebaum R.O."/>
            <person name="Kuo R.C."/>
            <person name="Labutti K."/>
            <person name="Haridas S."/>
            <person name="Kuo A."/>
            <person name="Salamov A."/>
            <person name="Ahrendt S.R."/>
            <person name="Lipzen A."/>
            <person name="Sullivan W."/>
            <person name="Andreopoulos W.B."/>
            <person name="Clum A."/>
            <person name="Lindquist E."/>
            <person name="Daum C."/>
            <person name="Ramamoorthy G.K."/>
            <person name="Gryganskyi A."/>
            <person name="Culley D."/>
            <person name="Magnuson J.K."/>
            <person name="James T.Y."/>
            <person name="O'Malley M.A."/>
            <person name="Stajich J.E."/>
            <person name="Spatafora J.W."/>
            <person name="Visel A."/>
            <person name="Grigoriev I.V."/>
        </authorList>
    </citation>
    <scope>NUCLEOTIDE SEQUENCE [LARGE SCALE GENOMIC DNA]</scope>
    <source>
        <strain evidence="10 11">CBS 931.73</strain>
    </source>
</reference>
<keyword evidence="4 8" id="KW-0812">Transmembrane</keyword>
<dbReference type="GO" id="GO:0015179">
    <property type="term" value="F:L-amino acid transmembrane transporter activity"/>
    <property type="evidence" value="ECO:0007669"/>
    <property type="project" value="TreeGrafter"/>
</dbReference>
<feature type="transmembrane region" description="Helical" evidence="8">
    <location>
        <begin position="111"/>
        <end position="134"/>
    </location>
</feature>
<feature type="transmembrane region" description="Helical" evidence="8">
    <location>
        <begin position="260"/>
        <end position="279"/>
    </location>
</feature>
<evidence type="ECO:0000256" key="2">
    <source>
        <dbReference type="ARBA" id="ARBA00008066"/>
    </source>
</evidence>
<evidence type="ECO:0000256" key="5">
    <source>
        <dbReference type="ARBA" id="ARBA00022970"/>
    </source>
</evidence>
<evidence type="ECO:0000313" key="10">
    <source>
        <dbReference type="EMBL" id="ORX95588.1"/>
    </source>
</evidence>
<evidence type="ECO:0000256" key="6">
    <source>
        <dbReference type="ARBA" id="ARBA00022989"/>
    </source>
</evidence>
<comment type="similarity">
    <text evidence="2">Belongs to the amino acid/polyamine transporter 2 family.</text>
</comment>
<dbReference type="AlphaFoldDB" id="A0A1Y1YC76"/>
<feature type="transmembrane region" description="Helical" evidence="8">
    <location>
        <begin position="426"/>
        <end position="444"/>
    </location>
</feature>
<proteinExistence type="inferred from homology"/>
<feature type="transmembrane region" description="Helical" evidence="8">
    <location>
        <begin position="43"/>
        <end position="62"/>
    </location>
</feature>
<dbReference type="Pfam" id="PF01490">
    <property type="entry name" value="Aa_trans"/>
    <property type="match status" value="1"/>
</dbReference>
<keyword evidence="5" id="KW-0029">Amino-acid transport</keyword>
<dbReference type="GO" id="GO:0016020">
    <property type="term" value="C:membrane"/>
    <property type="evidence" value="ECO:0007669"/>
    <property type="project" value="UniProtKB-SubCell"/>
</dbReference>
<keyword evidence="7 8" id="KW-0472">Membrane</keyword>
<feature type="transmembrane region" description="Helical" evidence="8">
    <location>
        <begin position="68"/>
        <end position="90"/>
    </location>
</feature>
<dbReference type="PANTHER" id="PTHR22950">
    <property type="entry name" value="AMINO ACID TRANSPORTER"/>
    <property type="match status" value="1"/>
</dbReference>
<evidence type="ECO:0000256" key="7">
    <source>
        <dbReference type="ARBA" id="ARBA00023136"/>
    </source>
</evidence>
<organism evidence="10 11">
    <name type="scientific">Basidiobolus meristosporus CBS 931.73</name>
    <dbReference type="NCBI Taxonomy" id="1314790"/>
    <lineage>
        <taxon>Eukaryota</taxon>
        <taxon>Fungi</taxon>
        <taxon>Fungi incertae sedis</taxon>
        <taxon>Zoopagomycota</taxon>
        <taxon>Entomophthoromycotina</taxon>
        <taxon>Basidiobolomycetes</taxon>
        <taxon>Basidiobolales</taxon>
        <taxon>Basidiobolaceae</taxon>
        <taxon>Basidiobolus</taxon>
    </lineage>
</organism>
<feature type="domain" description="Amino acid transporter transmembrane" evidence="9">
    <location>
        <begin position="37"/>
        <end position="400"/>
    </location>
</feature>
<feature type="transmembrane region" description="Helical" evidence="8">
    <location>
        <begin position="366"/>
        <end position="390"/>
    </location>
</feature>
<keyword evidence="3" id="KW-0813">Transport</keyword>
<feature type="transmembrane region" description="Helical" evidence="8">
    <location>
        <begin position="154"/>
        <end position="174"/>
    </location>
</feature>
<feature type="transmembrane region" description="Helical" evidence="8">
    <location>
        <begin position="221"/>
        <end position="239"/>
    </location>
</feature>
<feature type="transmembrane region" description="Helical" evidence="8">
    <location>
        <begin position="341"/>
        <end position="360"/>
    </location>
</feature>
<evidence type="ECO:0000256" key="1">
    <source>
        <dbReference type="ARBA" id="ARBA00004141"/>
    </source>
</evidence>
<protein>
    <recommendedName>
        <fullName evidence="9">Amino acid transporter transmembrane domain-containing protein</fullName>
    </recommendedName>
</protein>
<sequence length="458" mass="49810">MHTAKEPTKPDTGLAANSVSSGEVNPITEVSQPGSGESSITEVAFNLLNTIIGSGILGLPFALKDAGFFAGILVLIFVAVINDFALRILVQAGRRTGIYQFHLLAKKTLGNVGFYFLNLVIWTQSVGSTISYVIIIGDTVPLLASIYLPSLTFLHSRAGAILVTNFLFILPLLFWRSMAPLAKFSIISILCLPIISLTVAVRAPYYAGKHTVEYNFVGDNLFPAIGVISFAFVCTQTCFMNFMDLRNPTDKRWSKTTKSAIAGAFLIYTAFALIGYLSFGSDVKDNIFKNFPSTDPYINFARLCLVITMFLTYPMLFYPARSTLNVLLGFEDLDMQPTSTQHLSVTMGLYTFVLFVGLSITNLGKVYQLIGAFSATGLAYLVPAGIYLATFRRKQFDFLRLRVAPDASTTEPLVAPTTAKQVTGKLSFDVAAIVLVCFGLVALVTGTGKTLLDIIQGQ</sequence>
<dbReference type="STRING" id="1314790.A0A1Y1YC76"/>
<evidence type="ECO:0000256" key="4">
    <source>
        <dbReference type="ARBA" id="ARBA00022692"/>
    </source>
</evidence>
<name>A0A1Y1YC76_9FUNG</name>
<feature type="transmembrane region" description="Helical" evidence="8">
    <location>
        <begin position="299"/>
        <end position="320"/>
    </location>
</feature>
<dbReference type="InParanoid" id="A0A1Y1YC76"/>
<dbReference type="PANTHER" id="PTHR22950:SF458">
    <property type="entry name" value="SODIUM-COUPLED NEUTRAL AMINO ACID TRANSPORTER 11-RELATED"/>
    <property type="match status" value="1"/>
</dbReference>
<keyword evidence="11" id="KW-1185">Reference proteome</keyword>
<keyword evidence="6 8" id="KW-1133">Transmembrane helix</keyword>
<dbReference type="OrthoDB" id="28208at2759"/>
<evidence type="ECO:0000313" key="11">
    <source>
        <dbReference type="Proteomes" id="UP000193498"/>
    </source>
</evidence>
<comment type="subcellular location">
    <subcellularLocation>
        <location evidence="1">Membrane</location>
        <topology evidence="1">Multi-pass membrane protein</topology>
    </subcellularLocation>
</comment>
<feature type="transmembrane region" description="Helical" evidence="8">
    <location>
        <begin position="181"/>
        <end position="201"/>
    </location>
</feature>
<dbReference type="InterPro" id="IPR013057">
    <property type="entry name" value="AA_transpt_TM"/>
</dbReference>
<gene>
    <name evidence="10" type="ORF">K493DRAFT_314946</name>
</gene>
<evidence type="ECO:0000256" key="8">
    <source>
        <dbReference type="SAM" id="Phobius"/>
    </source>
</evidence>
<dbReference type="EMBL" id="MCFE01000172">
    <property type="protein sequence ID" value="ORX95588.1"/>
    <property type="molecule type" value="Genomic_DNA"/>
</dbReference>
<accession>A0A1Y1YC76</accession>
<evidence type="ECO:0000256" key="3">
    <source>
        <dbReference type="ARBA" id="ARBA00022448"/>
    </source>
</evidence>
<evidence type="ECO:0000259" key="9">
    <source>
        <dbReference type="Pfam" id="PF01490"/>
    </source>
</evidence>
<dbReference type="Proteomes" id="UP000193498">
    <property type="component" value="Unassembled WGS sequence"/>
</dbReference>